<protein>
    <submittedName>
        <fullName evidence="7">AAA family ATPase</fullName>
    </submittedName>
</protein>
<dbReference type="SMART" id="SM00072">
    <property type="entry name" value="GuKc"/>
    <property type="match status" value="1"/>
</dbReference>
<proteinExistence type="inferred from homology"/>
<dbReference type="SUPFAM" id="SSF52540">
    <property type="entry name" value="P-loop containing nucleoside triphosphate hydrolases"/>
    <property type="match status" value="1"/>
</dbReference>
<dbReference type="InterPro" id="IPR027417">
    <property type="entry name" value="P-loop_NTPase"/>
</dbReference>
<evidence type="ECO:0000313" key="8">
    <source>
        <dbReference type="Proteomes" id="UP000824231"/>
    </source>
</evidence>
<comment type="catalytic activity">
    <reaction evidence="5">
        <text>GMP + ATP = GDP + ADP</text>
        <dbReference type="Rhea" id="RHEA:20780"/>
        <dbReference type="ChEBI" id="CHEBI:30616"/>
        <dbReference type="ChEBI" id="CHEBI:58115"/>
        <dbReference type="ChEBI" id="CHEBI:58189"/>
        <dbReference type="ChEBI" id="CHEBI:456216"/>
        <dbReference type="EC" id="2.7.4.8"/>
    </reaction>
</comment>
<dbReference type="GO" id="GO:0004385">
    <property type="term" value="F:GMP kinase activity"/>
    <property type="evidence" value="ECO:0007669"/>
    <property type="project" value="UniProtKB-EC"/>
</dbReference>
<dbReference type="AlphaFoldDB" id="A0A9D2AJS7"/>
<sequence>MAKVQHKVYVITGAAGTGKTSVANYLRHRYHMMKVITHTTRQPRPGEQNGVDYFFETPASMDKLHLLERVEYDHHLYGSSMEGLQRGWNDDRDDVIVLDTAGAITYEQQLGDQVVVIFLTVSNVRVLSKRLYARGDRQAAIHSRLHSAEYQRDLTLPVALVGKAHVIVNDNWEATQGKLDQLISDQQG</sequence>
<accession>A0A9D2AJS7</accession>
<evidence type="ECO:0000259" key="6">
    <source>
        <dbReference type="PROSITE" id="PS50052"/>
    </source>
</evidence>
<dbReference type="InterPro" id="IPR008144">
    <property type="entry name" value="Guanylate_kin-like_dom"/>
</dbReference>
<reference evidence="7" key="1">
    <citation type="journal article" date="2021" name="PeerJ">
        <title>Extensive microbial diversity within the chicken gut microbiome revealed by metagenomics and culture.</title>
        <authorList>
            <person name="Gilroy R."/>
            <person name="Ravi A."/>
            <person name="Getino M."/>
            <person name="Pursley I."/>
            <person name="Horton D.L."/>
            <person name="Alikhan N.F."/>
            <person name="Baker D."/>
            <person name="Gharbi K."/>
            <person name="Hall N."/>
            <person name="Watson M."/>
            <person name="Adriaenssens E.M."/>
            <person name="Foster-Nyarko E."/>
            <person name="Jarju S."/>
            <person name="Secka A."/>
            <person name="Antonio M."/>
            <person name="Oren A."/>
            <person name="Chaudhuri R.R."/>
            <person name="La Ragione R."/>
            <person name="Hildebrand F."/>
            <person name="Pallen M.J."/>
        </authorList>
    </citation>
    <scope>NUCLEOTIDE SEQUENCE</scope>
    <source>
        <strain evidence="7">ChiSxjej3B15-572</strain>
    </source>
</reference>
<dbReference type="GO" id="GO:0005829">
    <property type="term" value="C:cytosol"/>
    <property type="evidence" value="ECO:0007669"/>
    <property type="project" value="TreeGrafter"/>
</dbReference>
<dbReference type="EMBL" id="DXFH01000001">
    <property type="protein sequence ID" value="HIX34954.1"/>
    <property type="molecule type" value="Genomic_DNA"/>
</dbReference>
<feature type="domain" description="Guanylate kinase-like" evidence="6">
    <location>
        <begin position="6"/>
        <end position="184"/>
    </location>
</feature>
<reference evidence="7" key="2">
    <citation type="submission" date="2021-04" db="EMBL/GenBank/DDBJ databases">
        <authorList>
            <person name="Gilroy R."/>
        </authorList>
    </citation>
    <scope>NUCLEOTIDE SEQUENCE</scope>
    <source>
        <strain evidence="7">ChiSxjej3B15-572</strain>
    </source>
</reference>
<keyword evidence="4" id="KW-0418">Kinase</keyword>
<evidence type="ECO:0000256" key="4">
    <source>
        <dbReference type="ARBA" id="ARBA00022777"/>
    </source>
</evidence>
<dbReference type="PROSITE" id="PS50052">
    <property type="entry name" value="GUANYLATE_KINASE_2"/>
    <property type="match status" value="1"/>
</dbReference>
<evidence type="ECO:0000256" key="1">
    <source>
        <dbReference type="ARBA" id="ARBA00003531"/>
    </source>
</evidence>
<gene>
    <name evidence="7" type="ORF">H9856_00840</name>
</gene>
<evidence type="ECO:0000256" key="2">
    <source>
        <dbReference type="ARBA" id="ARBA00005790"/>
    </source>
</evidence>
<comment type="function">
    <text evidence="1">Essential for recycling GMP and indirectly, cGMP.</text>
</comment>
<keyword evidence="3" id="KW-0808">Transferase</keyword>
<evidence type="ECO:0000256" key="5">
    <source>
        <dbReference type="ARBA" id="ARBA00048594"/>
    </source>
</evidence>
<evidence type="ECO:0000256" key="3">
    <source>
        <dbReference type="ARBA" id="ARBA00022679"/>
    </source>
</evidence>
<dbReference type="Gene3D" id="3.40.50.300">
    <property type="entry name" value="P-loop containing nucleotide triphosphate hydrolases"/>
    <property type="match status" value="1"/>
</dbReference>
<dbReference type="Proteomes" id="UP000824231">
    <property type="component" value="Unassembled WGS sequence"/>
</dbReference>
<dbReference type="PANTHER" id="PTHR23117:SF13">
    <property type="entry name" value="GUANYLATE KINASE"/>
    <property type="match status" value="1"/>
</dbReference>
<dbReference type="InterPro" id="IPR008145">
    <property type="entry name" value="GK/Ca_channel_bsu"/>
</dbReference>
<dbReference type="Pfam" id="PF00625">
    <property type="entry name" value="Guanylate_kin"/>
    <property type="match status" value="1"/>
</dbReference>
<dbReference type="PANTHER" id="PTHR23117">
    <property type="entry name" value="GUANYLATE KINASE-RELATED"/>
    <property type="match status" value="1"/>
</dbReference>
<name>A0A9D2AJS7_9LACO</name>
<evidence type="ECO:0000313" key="7">
    <source>
        <dbReference type="EMBL" id="HIX34954.1"/>
    </source>
</evidence>
<comment type="caution">
    <text evidence="7">The sequence shown here is derived from an EMBL/GenBank/DDBJ whole genome shotgun (WGS) entry which is preliminary data.</text>
</comment>
<organism evidence="7 8">
    <name type="scientific">Candidatus Limosilactobacillus merdigallinarum</name>
    <dbReference type="NCBI Taxonomy" id="2838652"/>
    <lineage>
        <taxon>Bacteria</taxon>
        <taxon>Bacillati</taxon>
        <taxon>Bacillota</taxon>
        <taxon>Bacilli</taxon>
        <taxon>Lactobacillales</taxon>
        <taxon>Lactobacillaceae</taxon>
        <taxon>Limosilactobacillus</taxon>
    </lineage>
</organism>
<comment type="similarity">
    <text evidence="2">Belongs to the guanylate kinase family.</text>
</comment>